<organism evidence="3 4">
    <name type="scientific">Chloropicon primus</name>
    <dbReference type="NCBI Taxonomy" id="1764295"/>
    <lineage>
        <taxon>Eukaryota</taxon>
        <taxon>Viridiplantae</taxon>
        <taxon>Chlorophyta</taxon>
        <taxon>Chloropicophyceae</taxon>
        <taxon>Chloropicales</taxon>
        <taxon>Chloropicaceae</taxon>
        <taxon>Chloropicon</taxon>
    </lineage>
</organism>
<accession>A0A5B8MDD2</accession>
<dbReference type="Pfam" id="PF07534">
    <property type="entry name" value="TLD"/>
    <property type="match status" value="1"/>
</dbReference>
<protein>
    <submittedName>
        <fullName evidence="3">TLD domain-containing protein</fullName>
    </submittedName>
</protein>
<dbReference type="STRING" id="1764295.A0A5B8MDD2"/>
<dbReference type="InterPro" id="IPR006571">
    <property type="entry name" value="TLDc_dom"/>
</dbReference>
<dbReference type="AlphaFoldDB" id="A0A5B8MDD2"/>
<gene>
    <name evidence="3" type="ORF">A3770_01p09550</name>
    <name evidence="2" type="ORF">CPRI1469_LOCUS7347</name>
</gene>
<dbReference type="Proteomes" id="UP000316726">
    <property type="component" value="Chromosome 1"/>
</dbReference>
<dbReference type="EMBL" id="HBHL01011126">
    <property type="protein sequence ID" value="CAD9718482.1"/>
    <property type="molecule type" value="Transcribed_RNA"/>
</dbReference>
<reference evidence="2" key="2">
    <citation type="submission" date="2021-01" db="EMBL/GenBank/DDBJ databases">
        <authorList>
            <person name="Corre E."/>
            <person name="Pelletier E."/>
            <person name="Niang G."/>
            <person name="Scheremetjew M."/>
            <person name="Finn R."/>
            <person name="Kale V."/>
            <person name="Holt S."/>
            <person name="Cochrane G."/>
            <person name="Meng A."/>
            <person name="Brown T."/>
            <person name="Cohen L."/>
        </authorList>
    </citation>
    <scope>NUCLEOTIDE SEQUENCE</scope>
    <source>
        <strain evidence="2">CCMP1205</strain>
    </source>
</reference>
<dbReference type="PANTHER" id="PTHR23354:SF95">
    <property type="entry name" value="CALCIUM-BINDING EF-HAND FAMILY PROTEIN-RELATED"/>
    <property type="match status" value="1"/>
</dbReference>
<keyword evidence="4" id="KW-1185">Reference proteome</keyword>
<name>A0A5B8MDD2_9CHLO</name>
<reference evidence="3 4" key="1">
    <citation type="submission" date="2018-07" db="EMBL/GenBank/DDBJ databases">
        <title>The complete nuclear genome of the prasinophyte Chloropicon primus (CCMP1205).</title>
        <authorList>
            <person name="Pombert J.-F."/>
            <person name="Otis C."/>
            <person name="Turmel M."/>
            <person name="Lemieux C."/>
        </authorList>
    </citation>
    <scope>NUCLEOTIDE SEQUENCE [LARGE SCALE GENOMIC DNA]</scope>
    <source>
        <strain evidence="3 4">CCMP1205</strain>
    </source>
</reference>
<dbReference type="PROSITE" id="PS51886">
    <property type="entry name" value="TLDC"/>
    <property type="match status" value="1"/>
</dbReference>
<dbReference type="PANTHER" id="PTHR23354">
    <property type="entry name" value="NUCLEOLAR PROTEIN 7/ESTROGEN RECEPTOR COACTIVATOR-RELATED"/>
    <property type="match status" value="1"/>
</dbReference>
<dbReference type="OrthoDB" id="26679at2759"/>
<evidence type="ECO:0000313" key="3">
    <source>
        <dbReference type="EMBL" id="QDZ18437.1"/>
    </source>
</evidence>
<evidence type="ECO:0000313" key="2">
    <source>
        <dbReference type="EMBL" id="CAD9718482.1"/>
    </source>
</evidence>
<dbReference type="SMART" id="SM00584">
    <property type="entry name" value="TLDc"/>
    <property type="match status" value="1"/>
</dbReference>
<evidence type="ECO:0000259" key="1">
    <source>
        <dbReference type="PROSITE" id="PS51886"/>
    </source>
</evidence>
<proteinExistence type="predicted"/>
<sequence length="431" mass="47107">MGTTSSSEVEAERILRSLKPATRTEAEKGFKRIARGAPAFSYEDFEKSLVSIHDLSGALPRDVIRKLFRHAYGSEDAVVGWPEYVKALARYEGKGPKRAIYDALTEQPEEKDKVVLKILGCFAPGGQGDDAGRRDLLDSLEHTIDVILSGGKVYMTDRQTDSSSVLEQSLSFDAFVKITRVVPSALDCLSAVCDPVPRALPKPALRYSLDRERSLLTPPRAFFLSKVLGTGSTWVQVFHSDKLGKAWPSMLKQVEERQRTLILIKTKEGAVVGGLGGATWYKAAKFFGEEDGGGGSSVFSLHPVARVYNCTGFNNNFQYLASGCVSGINPNGLGFGGQVKNFALFLDSNLDVGHSYPSATFNNLPLHHCTSEGGKFAVDQVEVWAPQDVLDQEKEESEGNPSKGVLHNEKFKADQMILGFAGKYQAHHEQA</sequence>
<evidence type="ECO:0000313" key="4">
    <source>
        <dbReference type="Proteomes" id="UP000316726"/>
    </source>
</evidence>
<dbReference type="EMBL" id="CP031034">
    <property type="protein sequence ID" value="QDZ18437.1"/>
    <property type="molecule type" value="Genomic_DNA"/>
</dbReference>
<feature type="domain" description="TLDc" evidence="1">
    <location>
        <begin position="214"/>
        <end position="387"/>
    </location>
</feature>